<evidence type="ECO:0000256" key="1">
    <source>
        <dbReference type="SAM" id="MobiDB-lite"/>
    </source>
</evidence>
<reference evidence="2 3" key="1">
    <citation type="journal article" date="2016" name="Mol. Biol. Evol.">
        <title>Comparative Genomics of Early-Diverging Mushroom-Forming Fungi Provides Insights into the Origins of Lignocellulose Decay Capabilities.</title>
        <authorList>
            <person name="Nagy L.G."/>
            <person name="Riley R."/>
            <person name="Tritt A."/>
            <person name="Adam C."/>
            <person name="Daum C."/>
            <person name="Floudas D."/>
            <person name="Sun H."/>
            <person name="Yadav J.S."/>
            <person name="Pangilinan J."/>
            <person name="Larsson K.H."/>
            <person name="Matsuura K."/>
            <person name="Barry K."/>
            <person name="Labutti K."/>
            <person name="Kuo R."/>
            <person name="Ohm R.A."/>
            <person name="Bhattacharya S.S."/>
            <person name="Shirouzu T."/>
            <person name="Yoshinaga Y."/>
            <person name="Martin F.M."/>
            <person name="Grigoriev I.V."/>
            <person name="Hibbett D.S."/>
        </authorList>
    </citation>
    <scope>NUCLEOTIDE SEQUENCE [LARGE SCALE GENOMIC DNA]</scope>
    <source>
        <strain evidence="2 3">CBS 109695</strain>
    </source>
</reference>
<sequence>MASASLFMTAHLSTPLTPTHSTIHIPPISLALSTATGTPAMIYLHRMHMSTVATELVPQWDLARFRLAKTLTIQPRHTRAPRRAGQQHLPRPKWTGDKCTPNARIQALTHSLHS</sequence>
<feature type="region of interest" description="Disordered" evidence="1">
    <location>
        <begin position="76"/>
        <end position="98"/>
    </location>
</feature>
<dbReference type="Proteomes" id="UP000076532">
    <property type="component" value="Unassembled WGS sequence"/>
</dbReference>
<accession>A0A166PAA7</accession>
<dbReference type="EMBL" id="KV417518">
    <property type="protein sequence ID" value="KZP25891.1"/>
    <property type="molecule type" value="Genomic_DNA"/>
</dbReference>
<proteinExistence type="predicted"/>
<organism evidence="2 3">
    <name type="scientific">Athelia psychrophila</name>
    <dbReference type="NCBI Taxonomy" id="1759441"/>
    <lineage>
        <taxon>Eukaryota</taxon>
        <taxon>Fungi</taxon>
        <taxon>Dikarya</taxon>
        <taxon>Basidiomycota</taxon>
        <taxon>Agaricomycotina</taxon>
        <taxon>Agaricomycetes</taxon>
        <taxon>Agaricomycetidae</taxon>
        <taxon>Atheliales</taxon>
        <taxon>Atheliaceae</taxon>
        <taxon>Athelia</taxon>
    </lineage>
</organism>
<keyword evidence="3" id="KW-1185">Reference proteome</keyword>
<evidence type="ECO:0000313" key="3">
    <source>
        <dbReference type="Proteomes" id="UP000076532"/>
    </source>
</evidence>
<dbReference type="AlphaFoldDB" id="A0A166PAA7"/>
<evidence type="ECO:0000313" key="2">
    <source>
        <dbReference type="EMBL" id="KZP25891.1"/>
    </source>
</evidence>
<name>A0A166PAA7_9AGAM</name>
<protein>
    <submittedName>
        <fullName evidence="2">Uncharacterized protein</fullName>
    </submittedName>
</protein>
<gene>
    <name evidence="2" type="ORF">FIBSPDRAFT_950001</name>
</gene>